<evidence type="ECO:0000256" key="1">
    <source>
        <dbReference type="ARBA" id="ARBA00009981"/>
    </source>
</evidence>
<dbReference type="AlphaFoldDB" id="A0A1F4ZDM1"/>
<dbReference type="InterPro" id="IPR036165">
    <property type="entry name" value="YefM-like_sf"/>
</dbReference>
<dbReference type="Gene3D" id="3.40.1620.10">
    <property type="entry name" value="YefM-like domain"/>
    <property type="match status" value="1"/>
</dbReference>
<dbReference type="STRING" id="1797259.A2989_05180"/>
<evidence type="ECO:0000313" key="3">
    <source>
        <dbReference type="Proteomes" id="UP000177080"/>
    </source>
</evidence>
<reference evidence="2 3" key="1">
    <citation type="journal article" date="2016" name="Nat. Commun.">
        <title>Thousands of microbial genomes shed light on interconnected biogeochemical processes in an aquifer system.</title>
        <authorList>
            <person name="Anantharaman K."/>
            <person name="Brown C.T."/>
            <person name="Hug L.A."/>
            <person name="Sharon I."/>
            <person name="Castelle C.J."/>
            <person name="Probst A.J."/>
            <person name="Thomas B.C."/>
            <person name="Singh A."/>
            <person name="Wilkins M.J."/>
            <person name="Karaoz U."/>
            <person name="Brodie E.L."/>
            <person name="Williams K.H."/>
            <person name="Hubbard S.S."/>
            <person name="Banfield J.F."/>
        </authorList>
    </citation>
    <scope>NUCLEOTIDE SEQUENCE [LARGE SCALE GENOMIC DNA]</scope>
</reference>
<organism evidence="2 3">
    <name type="scientific">Candidatus Amesbacteria bacterium RIFCSPLOWO2_01_FULL_48_25</name>
    <dbReference type="NCBI Taxonomy" id="1797259"/>
    <lineage>
        <taxon>Bacteria</taxon>
        <taxon>Candidatus Amesiibacteriota</taxon>
    </lineage>
</organism>
<evidence type="ECO:0000313" key="2">
    <source>
        <dbReference type="EMBL" id="OGD04393.1"/>
    </source>
</evidence>
<comment type="caution">
    <text evidence="2">The sequence shown here is derived from an EMBL/GenBank/DDBJ whole genome shotgun (WGS) entry which is preliminary data.</text>
</comment>
<name>A0A1F4ZDM1_9BACT</name>
<comment type="similarity">
    <text evidence="1">Belongs to the phD/YefM antitoxin family.</text>
</comment>
<gene>
    <name evidence="2" type="ORF">A2989_05180</name>
</gene>
<evidence type="ECO:0008006" key="4">
    <source>
        <dbReference type="Google" id="ProtNLM"/>
    </source>
</evidence>
<dbReference type="Proteomes" id="UP000177080">
    <property type="component" value="Unassembled WGS sequence"/>
</dbReference>
<dbReference type="SUPFAM" id="SSF143120">
    <property type="entry name" value="YefM-like"/>
    <property type="match status" value="1"/>
</dbReference>
<protein>
    <recommendedName>
        <fullName evidence="4">Antitoxin</fullName>
    </recommendedName>
</protein>
<dbReference type="EMBL" id="MEXN01000001">
    <property type="protein sequence ID" value="OGD04393.1"/>
    <property type="molecule type" value="Genomic_DNA"/>
</dbReference>
<sequence>MLMVNTHQAKTQLSMLIQKALAGEDVVIARAGKPAVKLTPQKLHKKARIPGKLKGKIWVSEDFDDESEEINDMFYGGSIEP</sequence>
<proteinExistence type="inferred from homology"/>
<accession>A0A1F4ZDM1</accession>